<feature type="domain" description="HTH cro/C1-type" evidence="2">
    <location>
        <begin position="7"/>
        <end position="36"/>
    </location>
</feature>
<keyword evidence="1" id="KW-0812">Transmembrane</keyword>
<dbReference type="Proteomes" id="UP000712527">
    <property type="component" value="Unassembled WGS sequence"/>
</dbReference>
<feature type="transmembrane region" description="Helical" evidence="1">
    <location>
        <begin position="203"/>
        <end position="222"/>
    </location>
</feature>
<sequence length="230" mass="25116">MSFRDNLQHLRATRNMTQEQLAMLLGVSRQSVTKWEAEHSAFVRAHPFVKDFYTEEDRAAARRSMSRGTVAGIALIFVGVVCLMVLGESRATEREGLCLLLPFIAAGAWPIVHCGMLLGRTNVAEYNRSTAEDLEVEDILGARVSDEVRDALLTQRRSSQQVSAVCGVIMILATIVGLVLLFAPALSAPDPSEFDPAGTSAMWFWVAWPVGAMLCGVVTLLMKAFSGRAD</sequence>
<reference evidence="3 4" key="1">
    <citation type="journal article" date="2021" name="Sci. Rep.">
        <title>The distribution of antibiotic resistance genes in chicken gut microbiota commensals.</title>
        <authorList>
            <person name="Juricova H."/>
            <person name="Matiasovicova J."/>
            <person name="Kubasova T."/>
            <person name="Cejkova D."/>
            <person name="Rychlik I."/>
        </authorList>
    </citation>
    <scope>NUCLEOTIDE SEQUENCE [LARGE SCALE GENOMIC DNA]</scope>
    <source>
        <strain evidence="3 4">An794</strain>
    </source>
</reference>
<keyword evidence="4" id="KW-1185">Reference proteome</keyword>
<evidence type="ECO:0000313" key="4">
    <source>
        <dbReference type="Proteomes" id="UP000712527"/>
    </source>
</evidence>
<feature type="transmembrane region" description="Helical" evidence="1">
    <location>
        <begin position="162"/>
        <end position="183"/>
    </location>
</feature>
<name>A0ABS2F0J1_9ACTN</name>
<evidence type="ECO:0000313" key="3">
    <source>
        <dbReference type="EMBL" id="MBM6774390.1"/>
    </source>
</evidence>
<proteinExistence type="predicted"/>
<keyword evidence="1" id="KW-1133">Transmembrane helix</keyword>
<accession>A0ABS2F0J1</accession>
<dbReference type="Pfam" id="PF01381">
    <property type="entry name" value="HTH_3"/>
    <property type="match status" value="1"/>
</dbReference>
<dbReference type="Gene3D" id="1.10.260.40">
    <property type="entry name" value="lambda repressor-like DNA-binding domains"/>
    <property type="match status" value="1"/>
</dbReference>
<dbReference type="PROSITE" id="PS50943">
    <property type="entry name" value="HTH_CROC1"/>
    <property type="match status" value="1"/>
</dbReference>
<dbReference type="RefSeq" id="WP_204792757.1">
    <property type="nucleotide sequence ID" value="NZ_JACSNQ010000003.1"/>
</dbReference>
<evidence type="ECO:0000256" key="1">
    <source>
        <dbReference type="SAM" id="Phobius"/>
    </source>
</evidence>
<dbReference type="EMBL" id="JACSNQ010000003">
    <property type="protein sequence ID" value="MBM6774390.1"/>
    <property type="molecule type" value="Genomic_DNA"/>
</dbReference>
<keyword evidence="1" id="KW-0472">Membrane</keyword>
<evidence type="ECO:0000259" key="2">
    <source>
        <dbReference type="PROSITE" id="PS50943"/>
    </source>
</evidence>
<dbReference type="SUPFAM" id="SSF47413">
    <property type="entry name" value="lambda repressor-like DNA-binding domains"/>
    <property type="match status" value="1"/>
</dbReference>
<organism evidence="3 4">
    <name type="scientific">Olsenella profusa</name>
    <dbReference type="NCBI Taxonomy" id="138595"/>
    <lineage>
        <taxon>Bacteria</taxon>
        <taxon>Bacillati</taxon>
        <taxon>Actinomycetota</taxon>
        <taxon>Coriobacteriia</taxon>
        <taxon>Coriobacteriales</taxon>
        <taxon>Atopobiaceae</taxon>
        <taxon>Olsenella</taxon>
    </lineage>
</organism>
<feature type="transmembrane region" description="Helical" evidence="1">
    <location>
        <begin position="68"/>
        <end position="87"/>
    </location>
</feature>
<dbReference type="InterPro" id="IPR001387">
    <property type="entry name" value="Cro/C1-type_HTH"/>
</dbReference>
<comment type="caution">
    <text evidence="3">The sequence shown here is derived from an EMBL/GenBank/DDBJ whole genome shotgun (WGS) entry which is preliminary data.</text>
</comment>
<protein>
    <submittedName>
        <fullName evidence="3">Helix-turn-helix domain-containing protein</fullName>
    </submittedName>
</protein>
<dbReference type="InterPro" id="IPR010982">
    <property type="entry name" value="Lambda_DNA-bd_dom_sf"/>
</dbReference>
<dbReference type="CDD" id="cd00093">
    <property type="entry name" value="HTH_XRE"/>
    <property type="match status" value="1"/>
</dbReference>
<feature type="transmembrane region" description="Helical" evidence="1">
    <location>
        <begin position="99"/>
        <end position="119"/>
    </location>
</feature>
<gene>
    <name evidence="3" type="ORF">H9X80_02325</name>
</gene>